<dbReference type="Proteomes" id="UP000799754">
    <property type="component" value="Unassembled WGS sequence"/>
</dbReference>
<accession>A0ACB6RMR8</accession>
<reference evidence="1" key="1">
    <citation type="journal article" date="2020" name="Stud. Mycol.">
        <title>101 Dothideomycetes genomes: a test case for predicting lifestyles and emergence of pathogens.</title>
        <authorList>
            <person name="Haridas S."/>
            <person name="Albert R."/>
            <person name="Binder M."/>
            <person name="Bloem J."/>
            <person name="Labutti K."/>
            <person name="Salamov A."/>
            <person name="Andreopoulos B."/>
            <person name="Baker S."/>
            <person name="Barry K."/>
            <person name="Bills G."/>
            <person name="Bluhm B."/>
            <person name="Cannon C."/>
            <person name="Castanera R."/>
            <person name="Culley D."/>
            <person name="Daum C."/>
            <person name="Ezra D."/>
            <person name="Gonzalez J."/>
            <person name="Henrissat B."/>
            <person name="Kuo A."/>
            <person name="Liang C."/>
            <person name="Lipzen A."/>
            <person name="Lutzoni F."/>
            <person name="Magnuson J."/>
            <person name="Mondo S."/>
            <person name="Nolan M."/>
            <person name="Ohm R."/>
            <person name="Pangilinan J."/>
            <person name="Park H.-J."/>
            <person name="Ramirez L."/>
            <person name="Alfaro M."/>
            <person name="Sun H."/>
            <person name="Tritt A."/>
            <person name="Yoshinaga Y."/>
            <person name="Zwiers L.-H."/>
            <person name="Turgeon B."/>
            <person name="Goodwin S."/>
            <person name="Spatafora J."/>
            <person name="Crous P."/>
            <person name="Grigoriev I."/>
        </authorList>
    </citation>
    <scope>NUCLEOTIDE SEQUENCE</scope>
    <source>
        <strain evidence="1">CBS 525.71</strain>
    </source>
</reference>
<name>A0ACB6RMR8_9PLEO</name>
<evidence type="ECO:0000313" key="2">
    <source>
        <dbReference type="Proteomes" id="UP000799754"/>
    </source>
</evidence>
<dbReference type="EMBL" id="MU006743">
    <property type="protein sequence ID" value="KAF2622602.1"/>
    <property type="molecule type" value="Genomic_DNA"/>
</dbReference>
<sequence length="278" mass="30993">MIISCHHRRNIGAVTYTLRQTTHALPPAIFESNHTGYQGLSSPTNTHSSYSTPSQSAAVPENTANEAFNRGQSVQAMSGGGVEQPRQALPVHPRPSASHQLPQSYQNQQRQTDRNAEIRHIEYAQRRLSGNLTTQGRRSDRSSSPRTSARRSFDRYSGDLPLSSTSSDVEEAAARSPPSNRIRHRPRESRPRFFSQHHDPNVITDRQIQELKTSLPRFLLGGLPEDTSPTCDICAKDYSAKHVQPSEEDEVAVKLPCGHSFGEFCIGQWVCKSTLRII</sequence>
<proteinExistence type="predicted"/>
<gene>
    <name evidence="1" type="ORF">BU25DRAFT_206720</name>
</gene>
<comment type="caution">
    <text evidence="1">The sequence shown here is derived from an EMBL/GenBank/DDBJ whole genome shotgun (WGS) entry which is preliminary data.</text>
</comment>
<keyword evidence="2" id="KW-1185">Reference proteome</keyword>
<protein>
    <submittedName>
        <fullName evidence="1">Uncharacterized protein</fullName>
    </submittedName>
</protein>
<organism evidence="1 2">
    <name type="scientific">Macroventuria anomochaeta</name>
    <dbReference type="NCBI Taxonomy" id="301207"/>
    <lineage>
        <taxon>Eukaryota</taxon>
        <taxon>Fungi</taxon>
        <taxon>Dikarya</taxon>
        <taxon>Ascomycota</taxon>
        <taxon>Pezizomycotina</taxon>
        <taxon>Dothideomycetes</taxon>
        <taxon>Pleosporomycetidae</taxon>
        <taxon>Pleosporales</taxon>
        <taxon>Pleosporineae</taxon>
        <taxon>Didymellaceae</taxon>
        <taxon>Macroventuria</taxon>
    </lineage>
</organism>
<evidence type="ECO:0000313" key="1">
    <source>
        <dbReference type="EMBL" id="KAF2622602.1"/>
    </source>
</evidence>